<proteinExistence type="predicted"/>
<comment type="cofactor">
    <cofactor evidence="1">
        <name>a divalent metal cation</name>
        <dbReference type="ChEBI" id="CHEBI:60240"/>
    </cofactor>
</comment>
<reference evidence="5" key="1">
    <citation type="journal article" date="2015" name="J. Biotechnol.">
        <title>The structure of the Cyberlindnera jadinii genome and its relation to Candida utilis analyzed by the occurrence of single nucleotide polymorphisms.</title>
        <authorList>
            <person name="Rupp O."/>
            <person name="Brinkrolf K."/>
            <person name="Buerth C."/>
            <person name="Kunigo M."/>
            <person name="Schneider J."/>
            <person name="Jaenicke S."/>
            <person name="Goesmann A."/>
            <person name="Puehler A."/>
            <person name="Jaeger K.-E."/>
            <person name="Ernst J.F."/>
        </authorList>
    </citation>
    <scope>NUCLEOTIDE SEQUENCE [LARGE SCALE GENOMIC DNA]</scope>
    <source>
        <strain evidence="5">ATCC 18201 / CBS 1600 / BCRC 20928 / JCM 3617 / NBRC 0987 / NRRL Y-1542</strain>
    </source>
</reference>
<dbReference type="InterPro" id="IPR027806">
    <property type="entry name" value="HARBI1_dom"/>
</dbReference>
<evidence type="ECO:0000313" key="5">
    <source>
        <dbReference type="Proteomes" id="UP000038830"/>
    </source>
</evidence>
<protein>
    <recommendedName>
        <fullName evidence="3">DDE Tnp4 domain-containing protein</fullName>
    </recommendedName>
</protein>
<dbReference type="Pfam" id="PF13359">
    <property type="entry name" value="DDE_Tnp_4"/>
    <property type="match status" value="1"/>
</dbReference>
<sequence length="576" mass="66090">MSCFRFSQMEIRVLSCYIKFPNIVLHNRHSGTVDNLTVWKVILRYVMLVLFLFGFLDDTNKTRRLSSTSTYEQIARDFGCNETKIKVIFNLAIEYLAAKVYKKLYLDLGALTEENLKNSVDAIYRKVNERQRDKTGAAETANFDAKTVAQFIGGIDQPINRPTTIRDAYFGPKGYSLKYQCAVNAEGFFTHLSLAVGGSTHDTTMLQQSKLLDMMRTVKLFRRIPPPLYPIYDGKGYTDGLSDQMLSSLKIDKSQRLLQPTNDVPSSIDRTQHSDQLQESLDNDCWRANNYAVFAQNVLDDIISQGCDPAHMTEQEKEASNYVSSCIGVEWAFSILENTFPFVVDKRSNDLYRSELSSQFIVSVFLLNLMNCFRPNQIAQYFKPEKKKSIEEYLGDIDLRPNHCELVPSKVNSGSKLRIFKNLYDTGTELQESDNCYIVINPPEGMSIEAREKRYTLLSEKTTMSDDVLSFRKIVSEFHKTTVLRIFDTHKSLSNNLQDTNPIQRRTNLVLPNQERLNNGSAITNDGSRLTREMIEGFTPTQVQDFFAVVTDKDDGINYNYDDNKKFLESLNFYMY</sequence>
<evidence type="ECO:0000259" key="3">
    <source>
        <dbReference type="Pfam" id="PF13359"/>
    </source>
</evidence>
<organism evidence="4 5">
    <name type="scientific">Cyberlindnera jadinii (strain ATCC 18201 / CBS 1600 / BCRC 20928 / JCM 3617 / NBRC 0987 / NRRL Y-1542)</name>
    <name type="common">Torula yeast</name>
    <name type="synonym">Candida utilis</name>
    <dbReference type="NCBI Taxonomy" id="983966"/>
    <lineage>
        <taxon>Eukaryota</taxon>
        <taxon>Fungi</taxon>
        <taxon>Dikarya</taxon>
        <taxon>Ascomycota</taxon>
        <taxon>Saccharomycotina</taxon>
        <taxon>Saccharomycetes</taxon>
        <taxon>Phaffomycetales</taxon>
        <taxon>Phaffomycetaceae</taxon>
        <taxon>Cyberlindnera</taxon>
    </lineage>
</organism>
<dbReference type="AlphaFoldDB" id="A0A0H5C1R5"/>
<evidence type="ECO:0000256" key="1">
    <source>
        <dbReference type="ARBA" id="ARBA00001968"/>
    </source>
</evidence>
<evidence type="ECO:0000313" key="4">
    <source>
        <dbReference type="EMBL" id="CEP21462.1"/>
    </source>
</evidence>
<gene>
    <name evidence="4" type="ORF">BN1211_1559</name>
</gene>
<dbReference type="GO" id="GO:0046872">
    <property type="term" value="F:metal ion binding"/>
    <property type="evidence" value="ECO:0007669"/>
    <property type="project" value="UniProtKB-KW"/>
</dbReference>
<accession>A0A0H5C1R5</accession>
<keyword evidence="2" id="KW-0479">Metal-binding</keyword>
<name>A0A0H5C1R5_CYBJN</name>
<feature type="domain" description="DDE Tnp4" evidence="3">
    <location>
        <begin position="154"/>
        <end position="216"/>
    </location>
</feature>
<dbReference type="EMBL" id="CDQK01000002">
    <property type="protein sequence ID" value="CEP21462.1"/>
    <property type="molecule type" value="Genomic_DNA"/>
</dbReference>
<dbReference type="Proteomes" id="UP000038830">
    <property type="component" value="Unassembled WGS sequence"/>
</dbReference>
<evidence type="ECO:0000256" key="2">
    <source>
        <dbReference type="ARBA" id="ARBA00022723"/>
    </source>
</evidence>